<organism evidence="2 3">
    <name type="scientific">Brunnivagina elsteri CCALA 953</name>
    <dbReference type="NCBI Taxonomy" id="987040"/>
    <lineage>
        <taxon>Bacteria</taxon>
        <taxon>Bacillati</taxon>
        <taxon>Cyanobacteriota</taxon>
        <taxon>Cyanophyceae</taxon>
        <taxon>Nostocales</taxon>
        <taxon>Calotrichaceae</taxon>
        <taxon>Brunnivagina</taxon>
    </lineage>
</organism>
<dbReference type="Pfam" id="PF13391">
    <property type="entry name" value="HNH_2"/>
    <property type="match status" value="1"/>
</dbReference>
<evidence type="ECO:0000313" key="3">
    <source>
        <dbReference type="Proteomes" id="UP000218238"/>
    </source>
</evidence>
<dbReference type="OrthoDB" id="5678128at2"/>
<dbReference type="InterPro" id="IPR003615">
    <property type="entry name" value="HNH_nuc"/>
</dbReference>
<dbReference type="AlphaFoldDB" id="A0A2A2TN07"/>
<keyword evidence="2" id="KW-0255">Endonuclease</keyword>
<gene>
    <name evidence="2" type="ORF">CK510_05315</name>
</gene>
<dbReference type="EMBL" id="NTFS01000035">
    <property type="protein sequence ID" value="PAX59797.1"/>
    <property type="molecule type" value="Genomic_DNA"/>
</dbReference>
<keyword evidence="3" id="KW-1185">Reference proteome</keyword>
<proteinExistence type="predicted"/>
<evidence type="ECO:0000313" key="2">
    <source>
        <dbReference type="EMBL" id="PAX59797.1"/>
    </source>
</evidence>
<keyword evidence="2" id="KW-0378">Hydrolase</keyword>
<accession>A0A2A2TN07</accession>
<sequence>MTKNLAYYVKKFSPRVKVSNPIGLNVSPDAPNKPILLLSIVEMIATGQITQNQIPFNAELIATFLKLWSHLEPVRKPDIGLPFYHLTSDGFWHYQMKVGFEGLMQARVRIRTPSTIRGTVEYVYLDSELWQLLQNESDRTILTHTLIDSWFKDKTQDIEPLLQVNAFAEIEENLRSQGGKIYQPEELKDEQKVIVRDGAFRKIITSTYNYTCAFCGLQILDTDGKNIVDGSHIKPFSKFYDDRIDNGLSLCKNHHWAFDRGWFTIADDYTIIVSDRIREVSPNAKPMREFIGDRITLPAQQQYYPRLDALAWHRENMFDVA</sequence>
<feature type="domain" description="HNH nuclease" evidence="1">
    <location>
        <begin position="212"/>
        <end position="265"/>
    </location>
</feature>
<dbReference type="Proteomes" id="UP000218238">
    <property type="component" value="Unassembled WGS sequence"/>
</dbReference>
<dbReference type="GO" id="GO:0004519">
    <property type="term" value="F:endonuclease activity"/>
    <property type="evidence" value="ECO:0007669"/>
    <property type="project" value="UniProtKB-KW"/>
</dbReference>
<dbReference type="InterPro" id="IPR011396">
    <property type="entry name" value="PT_DNA_restrict"/>
</dbReference>
<dbReference type="CDD" id="cd00085">
    <property type="entry name" value="HNHc"/>
    <property type="match status" value="1"/>
</dbReference>
<reference evidence="2 3" key="1">
    <citation type="submission" date="2017-08" db="EMBL/GenBank/DDBJ databases">
        <title>Draft genome sequence of filamentous cyanobacterium Calothrix elsteri CCALA 953.</title>
        <authorList>
            <person name="Gagunashvili A.N."/>
            <person name="Elster J."/>
            <person name="Andresson O.S."/>
        </authorList>
    </citation>
    <scope>NUCLEOTIDE SEQUENCE [LARGE SCALE GENOMIC DNA]</scope>
    <source>
        <strain evidence="2 3">CCALA 953</strain>
    </source>
</reference>
<keyword evidence="2" id="KW-0540">Nuclease</keyword>
<protein>
    <submittedName>
        <fullName evidence="2">HNH endonuclease</fullName>
    </submittedName>
</protein>
<name>A0A2A2TN07_9CYAN</name>
<comment type="caution">
    <text evidence="2">The sequence shown here is derived from an EMBL/GenBank/DDBJ whole genome shotgun (WGS) entry which is preliminary data.</text>
</comment>
<evidence type="ECO:0000259" key="1">
    <source>
        <dbReference type="Pfam" id="PF13391"/>
    </source>
</evidence>
<dbReference type="PIRSF" id="PIRSF030850">
    <property type="entry name" value="UCP030850"/>
    <property type="match status" value="1"/>
</dbReference>